<feature type="chain" id="PRO_5044553089" evidence="2">
    <location>
        <begin position="22"/>
        <end position="287"/>
    </location>
</feature>
<accession>A0A183UCQ2</accession>
<evidence type="ECO:0000256" key="1">
    <source>
        <dbReference type="SAM" id="MobiDB-lite"/>
    </source>
</evidence>
<name>A0A183UCQ2_TOXCA</name>
<evidence type="ECO:0000313" key="3">
    <source>
        <dbReference type="EMBL" id="VDM37578.1"/>
    </source>
</evidence>
<evidence type="ECO:0000313" key="4">
    <source>
        <dbReference type="Proteomes" id="UP000050794"/>
    </source>
</evidence>
<evidence type="ECO:0000313" key="5">
    <source>
        <dbReference type="WBParaSite" id="TCNE_0000627201-mRNA-1"/>
    </source>
</evidence>
<dbReference type="EMBL" id="UYWY01019465">
    <property type="protein sequence ID" value="VDM37578.1"/>
    <property type="molecule type" value="Genomic_DNA"/>
</dbReference>
<feature type="compositionally biased region" description="Polar residues" evidence="1">
    <location>
        <begin position="84"/>
        <end position="99"/>
    </location>
</feature>
<keyword evidence="4" id="KW-1185">Reference proteome</keyword>
<feature type="region of interest" description="Disordered" evidence="1">
    <location>
        <begin position="84"/>
        <end position="120"/>
    </location>
</feature>
<gene>
    <name evidence="3" type="ORF">TCNE_LOCUS6272</name>
</gene>
<dbReference type="AlphaFoldDB" id="A0A183UCQ2"/>
<proteinExistence type="predicted"/>
<feature type="signal peptide" evidence="2">
    <location>
        <begin position="1"/>
        <end position="21"/>
    </location>
</feature>
<reference evidence="3 4" key="2">
    <citation type="submission" date="2018-11" db="EMBL/GenBank/DDBJ databases">
        <authorList>
            <consortium name="Pathogen Informatics"/>
        </authorList>
    </citation>
    <scope>NUCLEOTIDE SEQUENCE [LARGE SCALE GENOMIC DNA]</scope>
</reference>
<dbReference type="WBParaSite" id="TCNE_0000627201-mRNA-1">
    <property type="protein sequence ID" value="TCNE_0000627201-mRNA-1"/>
    <property type="gene ID" value="TCNE_0000627201"/>
</dbReference>
<keyword evidence="2" id="KW-0732">Signal</keyword>
<dbReference type="Proteomes" id="UP000050794">
    <property type="component" value="Unassembled WGS sequence"/>
</dbReference>
<sequence>MLCSCMRSIEVLLLSIHFAASGPLRIASNGVDSVVLGGNEKALIIDTSTSFRVERLDAPIERIEIRLMDENSTQPVVIDIQKSVPTQPPSSAEASSNSVIEPDTVGQQEHHPETKERKSASIGFEVKMERKVEHIMPNSDANRWNVGQPEQTQGTAEYVDDLPPLDIGEDAEEGPVEVPVERCYLNRDKLTPDIIANMDSDKRNLSRKLKQYNTQLRAYCSPEHEARDELFRNCPLWREEKMIHYYKLMRLLYCSDYNLWPNAPKIKRSFGANLQLFEKLYAFMPKQ</sequence>
<evidence type="ECO:0000256" key="2">
    <source>
        <dbReference type="SAM" id="SignalP"/>
    </source>
</evidence>
<reference evidence="5" key="1">
    <citation type="submission" date="2016-06" db="UniProtKB">
        <authorList>
            <consortium name="WormBaseParasite"/>
        </authorList>
    </citation>
    <scope>IDENTIFICATION</scope>
</reference>
<protein>
    <submittedName>
        <fullName evidence="5">Secreted protein</fullName>
    </submittedName>
</protein>
<organism evidence="4 5">
    <name type="scientific">Toxocara canis</name>
    <name type="common">Canine roundworm</name>
    <dbReference type="NCBI Taxonomy" id="6265"/>
    <lineage>
        <taxon>Eukaryota</taxon>
        <taxon>Metazoa</taxon>
        <taxon>Ecdysozoa</taxon>
        <taxon>Nematoda</taxon>
        <taxon>Chromadorea</taxon>
        <taxon>Rhabditida</taxon>
        <taxon>Spirurina</taxon>
        <taxon>Ascaridomorpha</taxon>
        <taxon>Ascaridoidea</taxon>
        <taxon>Toxocaridae</taxon>
        <taxon>Toxocara</taxon>
    </lineage>
</organism>
<feature type="compositionally biased region" description="Basic and acidic residues" evidence="1">
    <location>
        <begin position="108"/>
        <end position="119"/>
    </location>
</feature>